<gene>
    <name evidence="2" type="ORF">ACH50_21355</name>
</gene>
<reference evidence="2 3" key="1">
    <citation type="submission" date="2015-06" db="EMBL/GenBank/DDBJ databases">
        <title>Genome sequencing of Cronobacter sp. strain DJ34 isolated from petroleum contaminated sludge of Duliajan Oil Fields, Assam, India.</title>
        <authorList>
            <person name="Pal S."/>
            <person name="Banerjee T.D."/>
            <person name="Roy A."/>
            <person name="Sar P."/>
            <person name="Kazy S.K."/>
        </authorList>
    </citation>
    <scope>NUCLEOTIDE SEQUENCE [LARGE SCALE GENOMIC DNA]</scope>
    <source>
        <strain evidence="2 3">DJ34</strain>
    </source>
</reference>
<dbReference type="RefSeq" id="WP_048888762.1">
    <property type="nucleotide sequence ID" value="NZ_LFEJ01000027.1"/>
</dbReference>
<feature type="domain" description="N-acetyltransferase" evidence="1">
    <location>
        <begin position="10"/>
        <end position="167"/>
    </location>
</feature>
<dbReference type="PANTHER" id="PTHR43792">
    <property type="entry name" value="GNAT FAMILY, PUTATIVE (AFU_ORTHOLOGUE AFUA_3G00765)-RELATED-RELATED"/>
    <property type="match status" value="1"/>
</dbReference>
<evidence type="ECO:0000259" key="1">
    <source>
        <dbReference type="PROSITE" id="PS51186"/>
    </source>
</evidence>
<dbReference type="SUPFAM" id="SSF55729">
    <property type="entry name" value="Acyl-CoA N-acyltransferases (Nat)"/>
    <property type="match status" value="1"/>
</dbReference>
<protein>
    <submittedName>
        <fullName evidence="2">GCN5 family acetyltransferase</fullName>
    </submittedName>
</protein>
<dbReference type="InterPro" id="IPR016181">
    <property type="entry name" value="Acyl_CoA_acyltransferase"/>
</dbReference>
<dbReference type="PANTHER" id="PTHR43792:SF1">
    <property type="entry name" value="N-ACETYLTRANSFERASE DOMAIN-CONTAINING PROTEIN"/>
    <property type="match status" value="1"/>
</dbReference>
<dbReference type="PROSITE" id="PS51186">
    <property type="entry name" value="GNAT"/>
    <property type="match status" value="1"/>
</dbReference>
<dbReference type="EMBL" id="LFEJ01000027">
    <property type="protein sequence ID" value="KMV32575.1"/>
    <property type="molecule type" value="Genomic_DNA"/>
</dbReference>
<keyword evidence="2" id="KW-0808">Transferase</keyword>
<dbReference type="AlphaFoldDB" id="A0A0J8VJA6"/>
<dbReference type="Pfam" id="PF13302">
    <property type="entry name" value="Acetyltransf_3"/>
    <property type="match status" value="1"/>
</dbReference>
<evidence type="ECO:0000313" key="3">
    <source>
        <dbReference type="Proteomes" id="UP000037315"/>
    </source>
</evidence>
<dbReference type="GO" id="GO:0016747">
    <property type="term" value="F:acyltransferase activity, transferring groups other than amino-acyl groups"/>
    <property type="evidence" value="ECO:0007669"/>
    <property type="project" value="InterPro"/>
</dbReference>
<dbReference type="PATRIC" id="fig|1656095.3.peg.3951"/>
<keyword evidence="3" id="KW-1185">Reference proteome</keyword>
<evidence type="ECO:0000313" key="2">
    <source>
        <dbReference type="EMBL" id="KMV32575.1"/>
    </source>
</evidence>
<comment type="caution">
    <text evidence="2">The sequence shown here is derived from an EMBL/GenBank/DDBJ whole genome shotgun (WGS) entry which is preliminary data.</text>
</comment>
<accession>A0A0J8VJA6</accession>
<dbReference type="Gene3D" id="3.40.630.30">
    <property type="match status" value="1"/>
</dbReference>
<dbReference type="STRING" id="1121863.GCA_000621185_03400"/>
<dbReference type="OrthoDB" id="7852312at2"/>
<organism evidence="2 3">
    <name type="scientific">Franconibacter pulveris</name>
    <dbReference type="NCBI Taxonomy" id="435910"/>
    <lineage>
        <taxon>Bacteria</taxon>
        <taxon>Pseudomonadati</taxon>
        <taxon>Pseudomonadota</taxon>
        <taxon>Gammaproteobacteria</taxon>
        <taxon>Enterobacterales</taxon>
        <taxon>Enterobacteriaceae</taxon>
        <taxon>Franconibacter</taxon>
    </lineage>
</organism>
<proteinExistence type="predicted"/>
<dbReference type="Proteomes" id="UP000037315">
    <property type="component" value="Unassembled WGS sequence"/>
</dbReference>
<name>A0A0J8VJA6_9ENTR</name>
<dbReference type="InterPro" id="IPR000182">
    <property type="entry name" value="GNAT_dom"/>
</dbReference>
<dbReference type="InterPro" id="IPR051531">
    <property type="entry name" value="N-acetyltransferase"/>
</dbReference>
<sequence length="176" mass="20373">MLTTFTTSRLAYRQLTAEDWPFFLSLQHDEEVMRFMADRGSEEEIYAAFATRLPVWTPESRHWLGLLISEQASGEPVGVTGFIRREEDKAEVGYLLAKRHQGKGYGYESLRAVCHLAFKQCGIRKLIATVTVGNDPSRRLLEKTGFMLEGTLRENYFLHGRWQDDWVFGLLNQEYC</sequence>